<evidence type="ECO:0000313" key="1">
    <source>
        <dbReference type="EMBL" id="KAH9302822.1"/>
    </source>
</evidence>
<comment type="caution">
    <text evidence="1">The sequence shown here is derived from an EMBL/GenBank/DDBJ whole genome shotgun (WGS) entry which is preliminary data.</text>
</comment>
<evidence type="ECO:0000313" key="2">
    <source>
        <dbReference type="Proteomes" id="UP000824469"/>
    </source>
</evidence>
<dbReference type="Proteomes" id="UP000824469">
    <property type="component" value="Unassembled WGS sequence"/>
</dbReference>
<dbReference type="GO" id="GO:0009523">
    <property type="term" value="C:photosystem II"/>
    <property type="evidence" value="ECO:0007669"/>
    <property type="project" value="InterPro"/>
</dbReference>
<dbReference type="GO" id="GO:0009543">
    <property type="term" value="C:chloroplast thylakoid lumen"/>
    <property type="evidence" value="ECO:0007669"/>
    <property type="project" value="TreeGrafter"/>
</dbReference>
<dbReference type="GO" id="GO:0010207">
    <property type="term" value="P:photosystem II assembly"/>
    <property type="evidence" value="ECO:0007669"/>
    <property type="project" value="InterPro"/>
</dbReference>
<dbReference type="InterPro" id="IPR025585">
    <property type="entry name" value="PSII_Psb27"/>
</dbReference>
<dbReference type="Pfam" id="PF13326">
    <property type="entry name" value="PSII_Pbs27"/>
    <property type="match status" value="1"/>
</dbReference>
<sequence>GDCNFSWRISPAQCRTPRPLKHKRSLLIFVSTTLGGSLLPLNFLHAEEEKEKPSAEDNNNEEGLVGGLLSLFVPNEKTKSGRVLPKSYVKSAREVVKSLRESLKGRCQGKRQVQKNGGFCKRSDQGFRAELDGPEIRRAG</sequence>
<dbReference type="PANTHER" id="PTHR34041:SF3">
    <property type="entry name" value="PHOTOSYSTEM II D1 PRECURSOR PROCESSING PROTEIN PSB27-H2, CHLOROPLASTIC"/>
    <property type="match status" value="1"/>
</dbReference>
<accession>A0AA38CN47</accession>
<dbReference type="AlphaFoldDB" id="A0AA38CN47"/>
<reference evidence="1 2" key="1">
    <citation type="journal article" date="2021" name="Nat. Plants">
        <title>The Taxus genome provides insights into paclitaxel biosynthesis.</title>
        <authorList>
            <person name="Xiong X."/>
            <person name="Gou J."/>
            <person name="Liao Q."/>
            <person name="Li Y."/>
            <person name="Zhou Q."/>
            <person name="Bi G."/>
            <person name="Li C."/>
            <person name="Du R."/>
            <person name="Wang X."/>
            <person name="Sun T."/>
            <person name="Guo L."/>
            <person name="Liang H."/>
            <person name="Lu P."/>
            <person name="Wu Y."/>
            <person name="Zhang Z."/>
            <person name="Ro D.K."/>
            <person name="Shang Y."/>
            <person name="Huang S."/>
            <person name="Yan J."/>
        </authorList>
    </citation>
    <scope>NUCLEOTIDE SEQUENCE [LARGE SCALE GENOMIC DNA]</scope>
    <source>
        <strain evidence="1">Ta-2019</strain>
    </source>
</reference>
<dbReference type="GO" id="GO:0010206">
    <property type="term" value="P:photosystem II repair"/>
    <property type="evidence" value="ECO:0007669"/>
    <property type="project" value="InterPro"/>
</dbReference>
<organism evidence="1 2">
    <name type="scientific">Taxus chinensis</name>
    <name type="common">Chinese yew</name>
    <name type="synonym">Taxus wallichiana var. chinensis</name>
    <dbReference type="NCBI Taxonomy" id="29808"/>
    <lineage>
        <taxon>Eukaryota</taxon>
        <taxon>Viridiplantae</taxon>
        <taxon>Streptophyta</taxon>
        <taxon>Embryophyta</taxon>
        <taxon>Tracheophyta</taxon>
        <taxon>Spermatophyta</taxon>
        <taxon>Pinopsida</taxon>
        <taxon>Pinidae</taxon>
        <taxon>Conifers II</taxon>
        <taxon>Cupressales</taxon>
        <taxon>Taxaceae</taxon>
        <taxon>Taxus</taxon>
    </lineage>
</organism>
<dbReference type="PANTHER" id="PTHR34041">
    <property type="entry name" value="PHOTOSYSTEM II REPAIR PROTEIN PSB27-H1, CHLOROPLASTIC"/>
    <property type="match status" value="1"/>
</dbReference>
<keyword evidence="2" id="KW-1185">Reference proteome</keyword>
<name>A0AA38CN47_TAXCH</name>
<dbReference type="EMBL" id="JAHRHJ020000009">
    <property type="protein sequence ID" value="KAH9302822.1"/>
    <property type="molecule type" value="Genomic_DNA"/>
</dbReference>
<gene>
    <name evidence="1" type="ORF">KI387_014405</name>
</gene>
<feature type="non-terminal residue" evidence="1">
    <location>
        <position position="140"/>
    </location>
</feature>
<proteinExistence type="predicted"/>
<feature type="non-terminal residue" evidence="1">
    <location>
        <position position="1"/>
    </location>
</feature>
<protein>
    <submittedName>
        <fullName evidence="1">Uncharacterized protein</fullName>
    </submittedName>
</protein>